<feature type="compositionally biased region" description="Pro residues" evidence="1">
    <location>
        <begin position="309"/>
        <end position="319"/>
    </location>
</feature>
<feature type="region of interest" description="Disordered" evidence="1">
    <location>
        <begin position="33"/>
        <end position="64"/>
    </location>
</feature>
<evidence type="ECO:0000313" key="4">
    <source>
        <dbReference type="Proteomes" id="UP000039324"/>
    </source>
</evidence>
<dbReference type="AlphaFoldDB" id="A0A0G4IV48"/>
<feature type="region of interest" description="Disordered" evidence="1">
    <location>
        <begin position="334"/>
        <end position="428"/>
    </location>
</feature>
<reference evidence="2 4" key="1">
    <citation type="submission" date="2015-02" db="EMBL/GenBank/DDBJ databases">
        <authorList>
            <person name="Chooi Y.-H."/>
        </authorList>
    </citation>
    <scope>NUCLEOTIDE SEQUENCE [LARGE SCALE GENOMIC DNA]</scope>
    <source>
        <strain evidence="2">E3</strain>
    </source>
</reference>
<evidence type="ECO:0000313" key="3">
    <source>
        <dbReference type="EMBL" id="SPQ98548.1"/>
    </source>
</evidence>
<evidence type="ECO:0000313" key="5">
    <source>
        <dbReference type="Proteomes" id="UP000290189"/>
    </source>
</evidence>
<sequence>MPASRPRIRSAACLDSLHRVNAAVLHALEHGDDVPKVTPRRHRRQVRPHSAPVPSSSSIVPDLPPVIAADDKEEFMQRARMALMTDGEWATISSTRLFERQQHVDEYNMMTEFQGLFRMASRHLFCGSPPDLRIPVLAQIPPMTDLDTRTSVIDFCIARLDDDGEDMLDAFDNATPNQGTPFDFIQLLPDTCTIRAALGIETQDEPEGSNADDDICEGQYEEEGDVLEEGAMPTAVPIDADLSVTSLVEREKVRMTSMVQRLSKDIRESAKVQDMPLILTDVFEPALISEAMLLPLELLTQSLRRRPQTPVPPPPPVSPLPNFGRRLHRTLSTIRMKTMSVAGRADVQEEQREPMPRSPSRDKPSLFIERTTLLPKRPALRSQTACSWRSDDENSLDEYGGSSRPQSAGYRLETTPYPAPGSQERSLCGPAWPAALKRSPRGRPLRRTVSRQVVQHPSPRRLLTVYVALRLPRVEAVFLDTLKSITLANDENRSRVL</sequence>
<keyword evidence="4" id="KW-1185">Reference proteome</keyword>
<feature type="compositionally biased region" description="Low complexity" evidence="1">
    <location>
        <begin position="48"/>
        <end position="61"/>
    </location>
</feature>
<accession>A0A0G4IV48</accession>
<dbReference type="EMBL" id="OVEO01000010">
    <property type="protein sequence ID" value="SPQ98548.1"/>
    <property type="molecule type" value="Genomic_DNA"/>
</dbReference>
<feature type="compositionally biased region" description="Basic residues" evidence="1">
    <location>
        <begin position="38"/>
        <end position="47"/>
    </location>
</feature>
<proteinExistence type="predicted"/>
<reference evidence="3 5" key="2">
    <citation type="submission" date="2018-03" db="EMBL/GenBank/DDBJ databases">
        <authorList>
            <person name="Fogelqvist J."/>
        </authorList>
    </citation>
    <scope>NUCLEOTIDE SEQUENCE [LARGE SCALE GENOMIC DNA]</scope>
</reference>
<gene>
    <name evidence="2" type="ORF">PBRA_007105</name>
    <name evidence="3" type="ORF">PLBR_LOCUS5763</name>
</gene>
<keyword evidence="3" id="KW-0496">Mitochondrion</keyword>
<name>A0A0G4IV48_PLABS</name>
<dbReference type="Proteomes" id="UP000039324">
    <property type="component" value="Unassembled WGS sequence"/>
</dbReference>
<feature type="region of interest" description="Disordered" evidence="1">
    <location>
        <begin position="305"/>
        <end position="324"/>
    </location>
</feature>
<dbReference type="Proteomes" id="UP000290189">
    <property type="component" value="Unassembled WGS sequence"/>
</dbReference>
<dbReference type="EMBL" id="CDSF01000089">
    <property type="protein sequence ID" value="CEO98991.1"/>
    <property type="molecule type" value="Genomic_DNA"/>
</dbReference>
<geneLocation type="mitochondrion" evidence="3"/>
<feature type="compositionally biased region" description="Basic and acidic residues" evidence="1">
    <location>
        <begin position="346"/>
        <end position="364"/>
    </location>
</feature>
<protein>
    <submittedName>
        <fullName evidence="2">Uncharacterized protein</fullName>
    </submittedName>
</protein>
<evidence type="ECO:0000256" key="1">
    <source>
        <dbReference type="SAM" id="MobiDB-lite"/>
    </source>
</evidence>
<evidence type="ECO:0000313" key="2">
    <source>
        <dbReference type="EMBL" id="CEO98991.1"/>
    </source>
</evidence>
<organism evidence="2 4">
    <name type="scientific">Plasmodiophora brassicae</name>
    <name type="common">Clubroot disease agent</name>
    <dbReference type="NCBI Taxonomy" id="37360"/>
    <lineage>
        <taxon>Eukaryota</taxon>
        <taxon>Sar</taxon>
        <taxon>Rhizaria</taxon>
        <taxon>Endomyxa</taxon>
        <taxon>Phytomyxea</taxon>
        <taxon>Plasmodiophorida</taxon>
        <taxon>Plasmodiophoridae</taxon>
        <taxon>Plasmodiophora</taxon>
    </lineage>
</organism>